<dbReference type="GO" id="GO:0019677">
    <property type="term" value="P:NAD+ catabolic process"/>
    <property type="evidence" value="ECO:0007669"/>
    <property type="project" value="EnsemblFungi"/>
</dbReference>
<evidence type="ECO:0000256" key="2">
    <source>
        <dbReference type="SAM" id="SignalP"/>
    </source>
</evidence>
<dbReference type="EMBL" id="AE016817">
    <property type="protein sequence ID" value="AAS51528.1"/>
    <property type="molecule type" value="Genomic_DNA"/>
</dbReference>
<dbReference type="Pfam" id="PF21953">
    <property type="entry name" value="NadN_nucleosid_C"/>
    <property type="match status" value="1"/>
</dbReference>
<dbReference type="InterPro" id="IPR036907">
    <property type="entry name" value="5'-Nucleotdase_C_sf"/>
</dbReference>
<dbReference type="InterPro" id="IPR053828">
    <property type="entry name" value="Nucleosidase_C"/>
</dbReference>
<gene>
    <name evidence="5" type="ORF">AGOS_ADL392W</name>
</gene>
<dbReference type="InterPro" id="IPR029052">
    <property type="entry name" value="Metallo-depent_PP-like"/>
</dbReference>
<reference evidence="6" key="2">
    <citation type="journal article" date="2013" name="G3 (Bethesda)">
        <title>Genomes of Ashbya fungi isolated from insects reveal four mating-type loci, numerous translocations, lack of transposons, and distinct gene duplications.</title>
        <authorList>
            <person name="Dietrich F.S."/>
            <person name="Voegeli S."/>
            <person name="Kuo S."/>
            <person name="Philippsen P."/>
        </authorList>
    </citation>
    <scope>GENOME REANNOTATION</scope>
    <source>
        <strain evidence="6">ATCC 10895 / CBS 109.51 / FGSC 9923 / NRRL Y-1056</strain>
    </source>
</reference>
<dbReference type="eggNOG" id="KOG4419">
    <property type="taxonomic scope" value="Eukaryota"/>
</dbReference>
<accession>Q75BG4</accession>
<evidence type="ECO:0000313" key="5">
    <source>
        <dbReference type="EMBL" id="AAS51528.1"/>
    </source>
</evidence>
<dbReference type="SUPFAM" id="SSF56300">
    <property type="entry name" value="Metallo-dependent phosphatases"/>
    <property type="match status" value="1"/>
</dbReference>
<dbReference type="HOGENOM" id="CLU_019028_0_0_1"/>
<keyword evidence="6" id="KW-1185">Reference proteome</keyword>
<dbReference type="PIRSF" id="PIRSF017316">
    <property type="entry name" value="Pesterase_C1039"/>
    <property type="match status" value="1"/>
</dbReference>
<dbReference type="SUPFAM" id="SSF55816">
    <property type="entry name" value="5'-nucleotidase (syn. UDP-sugar hydrolase), C-terminal domain"/>
    <property type="match status" value="1"/>
</dbReference>
<dbReference type="Gene3D" id="3.90.780.10">
    <property type="entry name" value="5'-Nucleotidase, C-terminal domain"/>
    <property type="match status" value="2"/>
</dbReference>
<dbReference type="GO" id="GO:0005829">
    <property type="term" value="C:cytosol"/>
    <property type="evidence" value="ECO:0000318"/>
    <property type="project" value="GO_Central"/>
</dbReference>
<feature type="chain" id="PRO_5013130615" evidence="2">
    <location>
        <begin position="16"/>
        <end position="585"/>
    </location>
</feature>
<dbReference type="RefSeq" id="NP_983704.1">
    <property type="nucleotide sequence ID" value="NM_209057.1"/>
</dbReference>
<sequence>MKFLNIGLLLAGATAAIVPDDVDKDTDSADSISLRELKLGQLNFLHTTDTHGWLGSHVSQPDYDATWGDYVSFAQRFRERVKDKDLILIDSGDKRTGNGLSDLTSPMGLKSSGIFNLQKLDLLTLGNHELYTEDVVRLEYYGTAMEPELSDKYVTSNVEFITEDGDVYPFGNKYRYFETPNQNLRVLAFAFMFDFPWAAKNVRLTPLAEEVKKDWFTQTVEKYPADKLDIIVVFGHLPVTRGENEELLQLHKRLRESYPDTIIQYFGGHTHVRDFVVLDEKATALQSGRYSETVGFLSIDDVAKEKPEFFRSYMDFNLRSFMHHSGYKNIEEFRTKDGEYVNAQIEELREKLGLNTVFGYVPEDYYLDAEPIESPNNIYNFLTNKILPTLRSDAYDETVSRFIMINTGSMRYDLYRGNFTADVEYIVTPYQNDWKYIEVPTKLGGILAAYMNSGKPIFTSIANELPRLSRRDSRCPVITDANLSRGYTTADDAGCTGDDTPHQSTPSYPVPNVVQSVEINEEAGEDGTAHLVFYSFMEKRIVVALNELNILQKVTTKTYSAADVKLYGGPNSRQLLRNYFKSLSY</sequence>
<feature type="signal peptide" evidence="2">
    <location>
        <begin position="1"/>
        <end position="15"/>
    </location>
</feature>
<dbReference type="GO" id="GO:0005576">
    <property type="term" value="C:extracellular region"/>
    <property type="evidence" value="ECO:0007669"/>
    <property type="project" value="EnsemblFungi"/>
</dbReference>
<evidence type="ECO:0000313" key="6">
    <source>
        <dbReference type="Proteomes" id="UP000000591"/>
    </source>
</evidence>
<dbReference type="OMA" id="PISFYRV"/>
<feature type="region of interest" description="Disordered" evidence="1">
    <location>
        <begin position="489"/>
        <end position="509"/>
    </location>
</feature>
<keyword evidence="2" id="KW-0732">Signal</keyword>
<feature type="domain" description="Putative 5'-nucleotidase C-terminal" evidence="4">
    <location>
        <begin position="364"/>
        <end position="542"/>
    </location>
</feature>
<evidence type="ECO:0000256" key="1">
    <source>
        <dbReference type="SAM" id="MobiDB-lite"/>
    </source>
</evidence>
<dbReference type="Gene3D" id="3.60.21.10">
    <property type="match status" value="1"/>
</dbReference>
<dbReference type="STRING" id="284811.Q75BG4"/>
<organism evidence="5 6">
    <name type="scientific">Eremothecium gossypii (strain ATCC 10895 / CBS 109.51 / FGSC 9923 / NRRL Y-1056)</name>
    <name type="common">Yeast</name>
    <name type="synonym">Ashbya gossypii</name>
    <dbReference type="NCBI Taxonomy" id="284811"/>
    <lineage>
        <taxon>Eukaryota</taxon>
        <taxon>Fungi</taxon>
        <taxon>Dikarya</taxon>
        <taxon>Ascomycota</taxon>
        <taxon>Saccharomycotina</taxon>
        <taxon>Saccharomycetes</taxon>
        <taxon>Saccharomycetales</taxon>
        <taxon>Saccharomycetaceae</taxon>
        <taxon>Eremothecium</taxon>
    </lineage>
</organism>
<dbReference type="Pfam" id="PF00149">
    <property type="entry name" value="Metallophos"/>
    <property type="match status" value="1"/>
</dbReference>
<proteinExistence type="predicted"/>
<dbReference type="GO" id="GO:0016787">
    <property type="term" value="F:hydrolase activity"/>
    <property type="evidence" value="ECO:0007669"/>
    <property type="project" value="InterPro"/>
</dbReference>
<reference evidence="5 6" key="1">
    <citation type="journal article" date="2004" name="Science">
        <title>The Ashbya gossypii genome as a tool for mapping the ancient Saccharomyces cerevisiae genome.</title>
        <authorList>
            <person name="Dietrich F.S."/>
            <person name="Voegeli S."/>
            <person name="Brachat S."/>
            <person name="Lerch A."/>
            <person name="Gates K."/>
            <person name="Steiner S."/>
            <person name="Mohr C."/>
            <person name="Pohlmann R."/>
            <person name="Luedi P."/>
            <person name="Choi S."/>
            <person name="Wing R.A."/>
            <person name="Flavier A."/>
            <person name="Gaffney T.D."/>
            <person name="Philippsen P."/>
        </authorList>
    </citation>
    <scope>NUCLEOTIDE SEQUENCE [LARGE SCALE GENOMIC DNA]</scope>
    <source>
        <strain evidence="6">ATCC 10895 / CBS 109.51 / FGSC 9923 / NRRL Y-1056</strain>
    </source>
</reference>
<dbReference type="InParanoid" id="Q75BG4"/>
<dbReference type="InterPro" id="IPR006179">
    <property type="entry name" value="5_nucleotidase/apyrase"/>
</dbReference>
<dbReference type="FunFam" id="3.60.21.10:FF:000043">
    <property type="entry name" value="Ser/Thr protein phosphatase family"/>
    <property type="match status" value="1"/>
</dbReference>
<dbReference type="PANTHER" id="PTHR11575:SF22">
    <property type="entry name" value="ADL392WP"/>
    <property type="match status" value="1"/>
</dbReference>
<evidence type="ECO:0000259" key="3">
    <source>
        <dbReference type="Pfam" id="PF00149"/>
    </source>
</evidence>
<dbReference type="KEGG" id="ago:AGOS_ADL392W"/>
<name>Q75BG4_EREGS</name>
<evidence type="ECO:0000259" key="4">
    <source>
        <dbReference type="Pfam" id="PF21953"/>
    </source>
</evidence>
<protein>
    <submittedName>
        <fullName evidence="5">ADL392Wp</fullName>
    </submittedName>
</protein>
<dbReference type="AlphaFoldDB" id="Q75BG4"/>
<dbReference type="PANTHER" id="PTHR11575">
    <property type="entry name" value="5'-NUCLEOTIDASE-RELATED"/>
    <property type="match status" value="1"/>
</dbReference>
<dbReference type="InterPro" id="IPR004843">
    <property type="entry name" value="Calcineurin-like_PHP"/>
</dbReference>
<dbReference type="OrthoDB" id="7722975at2759"/>
<dbReference type="GeneID" id="4620008"/>
<dbReference type="FunCoup" id="Q75BG4">
    <property type="interactions" value="34"/>
</dbReference>
<dbReference type="Proteomes" id="UP000000591">
    <property type="component" value="Chromosome IV"/>
</dbReference>
<feature type="domain" description="Calcineurin-like phosphoesterase" evidence="3">
    <location>
        <begin position="43"/>
        <end position="272"/>
    </location>
</feature>
<feature type="compositionally biased region" description="Low complexity" evidence="1">
    <location>
        <begin position="489"/>
        <end position="498"/>
    </location>
</feature>
<dbReference type="InterPro" id="IPR014485">
    <property type="entry name" value="Pesterase_C1039"/>
</dbReference>